<dbReference type="Gene3D" id="1.10.10.60">
    <property type="entry name" value="Homeodomain-like"/>
    <property type="match status" value="1"/>
</dbReference>
<dbReference type="InterPro" id="IPR007889">
    <property type="entry name" value="HTH_Psq"/>
</dbReference>
<dbReference type="SUPFAM" id="SSF46689">
    <property type="entry name" value="Homeodomain-like"/>
    <property type="match status" value="1"/>
</dbReference>
<evidence type="ECO:0000313" key="8">
    <source>
        <dbReference type="EMBL" id="CAG9575558.1"/>
    </source>
</evidence>
<dbReference type="Gene3D" id="3.30.420.10">
    <property type="entry name" value="Ribonuclease H-like superfamily/Ribonuclease H"/>
    <property type="match status" value="1"/>
</dbReference>
<proteinExistence type="predicted"/>
<dbReference type="InterPro" id="IPR006600">
    <property type="entry name" value="HTH_CenpB_DNA-bd_dom"/>
</dbReference>
<evidence type="ECO:0000256" key="1">
    <source>
        <dbReference type="ARBA" id="ARBA00004123"/>
    </source>
</evidence>
<comment type="caution">
    <text evidence="8">The sequence shown here is derived from an EMBL/GenBank/DDBJ whole genome shotgun (WGS) entry which is preliminary data.</text>
</comment>
<evidence type="ECO:0000256" key="4">
    <source>
        <dbReference type="PROSITE-ProRule" id="PRU00320"/>
    </source>
</evidence>
<sequence>MSDKKRLKYSQENMEKALRDIREKKMSINQAAKSYDIPKTTILDRLKDKYKNPGNIGGQTVLTSSEEMYLVKWILELGEVGFPITKTQLLDSVTKLIKSLGRPNPFKDDQPGKKWYNGFLARHPEVSKRVPQSLTTCRAIVSENSIRSWFSKIRQYIVDNKLIELLQDPKRIFNCDESGFYLSPQEKQVLVRKGSKKVSNRTVNDEKECLTVLLTVAADGAIPPPLIMFPYKRYVPSYITANMPKGWGMGHSDSGWMTSETFYEYITNVFHPWLKEKGIQMPVVLFLDGHSSHININLSEYCKEHEIILIAFYPNATHRLQPLDVGVFYPLKKWLAQ</sequence>
<dbReference type="Pfam" id="PF03221">
    <property type="entry name" value="HTH_Tnp_Tc5"/>
    <property type="match status" value="1"/>
</dbReference>
<dbReference type="AlphaFoldDB" id="A0A8J2R086"/>
<dbReference type="InterPro" id="IPR036397">
    <property type="entry name" value="RNaseH_sf"/>
</dbReference>
<dbReference type="InterPro" id="IPR050863">
    <property type="entry name" value="CenT-Element_Derived"/>
</dbReference>
<dbReference type="PROSITE" id="PS50960">
    <property type="entry name" value="HTH_PSQ"/>
    <property type="match status" value="1"/>
</dbReference>
<gene>
    <name evidence="8" type="ORF">DCHRY22_LOCUS11435</name>
</gene>
<dbReference type="GO" id="GO:0005634">
    <property type="term" value="C:nucleus"/>
    <property type="evidence" value="ECO:0007669"/>
    <property type="project" value="UniProtKB-SubCell"/>
</dbReference>
<protein>
    <submittedName>
        <fullName evidence="8">(African queen) hypothetical protein</fullName>
    </submittedName>
</protein>
<dbReference type="GO" id="GO:0003677">
    <property type="term" value="F:DNA binding"/>
    <property type="evidence" value="ECO:0007669"/>
    <property type="project" value="UniProtKB-UniRule"/>
</dbReference>
<organism evidence="8 9">
    <name type="scientific">Danaus chrysippus</name>
    <name type="common">African queen</name>
    <dbReference type="NCBI Taxonomy" id="151541"/>
    <lineage>
        <taxon>Eukaryota</taxon>
        <taxon>Metazoa</taxon>
        <taxon>Ecdysozoa</taxon>
        <taxon>Arthropoda</taxon>
        <taxon>Hexapoda</taxon>
        <taxon>Insecta</taxon>
        <taxon>Pterygota</taxon>
        <taxon>Neoptera</taxon>
        <taxon>Endopterygota</taxon>
        <taxon>Lepidoptera</taxon>
        <taxon>Glossata</taxon>
        <taxon>Ditrysia</taxon>
        <taxon>Papilionoidea</taxon>
        <taxon>Nymphalidae</taxon>
        <taxon>Danainae</taxon>
        <taxon>Danaini</taxon>
        <taxon>Danaina</taxon>
        <taxon>Danaus</taxon>
        <taxon>Anosia</taxon>
    </lineage>
</organism>
<name>A0A8J2R086_9NEOP</name>
<keyword evidence="9" id="KW-1185">Reference proteome</keyword>
<evidence type="ECO:0000256" key="3">
    <source>
        <dbReference type="ARBA" id="ARBA00023242"/>
    </source>
</evidence>
<dbReference type="EMBL" id="CAKASE010000074">
    <property type="protein sequence ID" value="CAG9575558.1"/>
    <property type="molecule type" value="Genomic_DNA"/>
</dbReference>
<evidence type="ECO:0000259" key="7">
    <source>
        <dbReference type="PROSITE" id="PS51253"/>
    </source>
</evidence>
<feature type="DNA-binding region" description="H-T-H motif" evidence="4">
    <location>
        <begin position="28"/>
        <end position="48"/>
    </location>
</feature>
<dbReference type="Pfam" id="PF03184">
    <property type="entry name" value="DDE_1"/>
    <property type="match status" value="1"/>
</dbReference>
<dbReference type="Proteomes" id="UP000789524">
    <property type="component" value="Unassembled WGS sequence"/>
</dbReference>
<dbReference type="PROSITE" id="PS51253">
    <property type="entry name" value="HTH_CENPB"/>
    <property type="match status" value="1"/>
</dbReference>
<dbReference type="InterPro" id="IPR009057">
    <property type="entry name" value="Homeodomain-like_sf"/>
</dbReference>
<accession>A0A8J2R086</accession>
<dbReference type="OrthoDB" id="71166at2759"/>
<dbReference type="InterPro" id="IPR004875">
    <property type="entry name" value="DDE_SF_endonuclease_dom"/>
</dbReference>
<evidence type="ECO:0000259" key="6">
    <source>
        <dbReference type="PROSITE" id="PS50960"/>
    </source>
</evidence>
<reference evidence="8" key="1">
    <citation type="submission" date="2021-09" db="EMBL/GenBank/DDBJ databases">
        <authorList>
            <person name="Martin H S."/>
        </authorList>
    </citation>
    <scope>NUCLEOTIDE SEQUENCE</scope>
</reference>
<feature type="domain" description="HTH psq-type" evidence="6">
    <location>
        <begin position="1"/>
        <end position="52"/>
    </location>
</feature>
<dbReference type="PANTHER" id="PTHR19303:SF74">
    <property type="entry name" value="POGO TRANSPOSABLE ELEMENT WITH KRAB DOMAIN"/>
    <property type="match status" value="1"/>
</dbReference>
<evidence type="ECO:0000256" key="5">
    <source>
        <dbReference type="SAM" id="Coils"/>
    </source>
</evidence>
<dbReference type="PANTHER" id="PTHR19303">
    <property type="entry name" value="TRANSPOSON"/>
    <property type="match status" value="1"/>
</dbReference>
<feature type="coiled-coil region" evidence="5">
    <location>
        <begin position="4"/>
        <end position="31"/>
    </location>
</feature>
<keyword evidence="2 4" id="KW-0238">DNA-binding</keyword>
<keyword evidence="5" id="KW-0175">Coiled coil</keyword>
<evidence type="ECO:0000256" key="2">
    <source>
        <dbReference type="ARBA" id="ARBA00023125"/>
    </source>
</evidence>
<comment type="subcellular location">
    <subcellularLocation>
        <location evidence="1 4">Nucleus</location>
    </subcellularLocation>
</comment>
<feature type="domain" description="HTH CENPB-type" evidence="7">
    <location>
        <begin position="54"/>
        <end position="129"/>
    </location>
</feature>
<dbReference type="Pfam" id="PF05225">
    <property type="entry name" value="HTH_psq"/>
    <property type="match status" value="1"/>
</dbReference>
<keyword evidence="3 4" id="KW-0539">Nucleus</keyword>
<evidence type="ECO:0000313" key="9">
    <source>
        <dbReference type="Proteomes" id="UP000789524"/>
    </source>
</evidence>